<dbReference type="PANTHER" id="PTHR37486:SF1">
    <property type="entry name" value="STRINGENT STARVATION PROTEIN B"/>
    <property type="match status" value="1"/>
</dbReference>
<protein>
    <submittedName>
        <fullName evidence="2">Stringent starvation protein B</fullName>
    </submittedName>
</protein>
<dbReference type="InterPro" id="IPR036760">
    <property type="entry name" value="SspB-like_sf"/>
</dbReference>
<evidence type="ECO:0000256" key="1">
    <source>
        <dbReference type="SAM" id="MobiDB-lite"/>
    </source>
</evidence>
<proteinExistence type="predicted"/>
<evidence type="ECO:0000313" key="2">
    <source>
        <dbReference type="EMBL" id="VAW78653.1"/>
    </source>
</evidence>
<sequence>MTSNRPYLLRAINEWLLDNQCTPHLMVDANAQGVDVPQKYVQDGKIVLNVSPGAVEGLRIGNDEVSFLARFSGVSQLVAIPMNAVLAIYAKENGRGMMFSENEGEPNPPGGGDKSTPPARPSLKVVK</sequence>
<dbReference type="GO" id="GO:0005840">
    <property type="term" value="C:ribosome"/>
    <property type="evidence" value="ECO:0007669"/>
    <property type="project" value="TreeGrafter"/>
</dbReference>
<organism evidence="2">
    <name type="scientific">hydrothermal vent metagenome</name>
    <dbReference type="NCBI Taxonomy" id="652676"/>
    <lineage>
        <taxon>unclassified sequences</taxon>
        <taxon>metagenomes</taxon>
        <taxon>ecological metagenomes</taxon>
    </lineage>
</organism>
<dbReference type="GO" id="GO:0045732">
    <property type="term" value="P:positive regulation of protein catabolic process"/>
    <property type="evidence" value="ECO:0007669"/>
    <property type="project" value="TreeGrafter"/>
</dbReference>
<dbReference type="InterPro" id="IPR007481">
    <property type="entry name" value="SspB"/>
</dbReference>
<dbReference type="SUPFAM" id="SSF101738">
    <property type="entry name" value="SspB-like"/>
    <property type="match status" value="1"/>
</dbReference>
<gene>
    <name evidence="2" type="ORF">MNBD_GAMMA14-1454</name>
</gene>
<dbReference type="Pfam" id="PF04386">
    <property type="entry name" value="SspB"/>
    <property type="match status" value="1"/>
</dbReference>
<name>A0A3B0YRE1_9ZZZZ</name>
<dbReference type="GO" id="GO:0005829">
    <property type="term" value="C:cytosol"/>
    <property type="evidence" value="ECO:0007669"/>
    <property type="project" value="TreeGrafter"/>
</dbReference>
<dbReference type="NCBIfam" id="NF008769">
    <property type="entry name" value="PRK11798.2-5"/>
    <property type="match status" value="1"/>
</dbReference>
<dbReference type="Gene3D" id="2.30.30.220">
    <property type="entry name" value="SspB-like"/>
    <property type="match status" value="1"/>
</dbReference>
<dbReference type="EMBL" id="UOFM01000274">
    <property type="protein sequence ID" value="VAW78653.1"/>
    <property type="molecule type" value="Genomic_DNA"/>
</dbReference>
<dbReference type="AlphaFoldDB" id="A0A3B0YRE1"/>
<dbReference type="PANTHER" id="PTHR37486">
    <property type="entry name" value="STRINGENT STARVATION PROTEIN B"/>
    <property type="match status" value="1"/>
</dbReference>
<dbReference type="PIRSF" id="PIRSF005276">
    <property type="entry name" value="SspB"/>
    <property type="match status" value="1"/>
</dbReference>
<accession>A0A3B0YRE1</accession>
<dbReference type="NCBIfam" id="NF008763">
    <property type="entry name" value="PRK11798.1-2"/>
    <property type="match status" value="1"/>
</dbReference>
<feature type="region of interest" description="Disordered" evidence="1">
    <location>
        <begin position="97"/>
        <end position="127"/>
    </location>
</feature>
<reference evidence="2" key="1">
    <citation type="submission" date="2018-06" db="EMBL/GenBank/DDBJ databases">
        <authorList>
            <person name="Zhirakovskaya E."/>
        </authorList>
    </citation>
    <scope>NUCLEOTIDE SEQUENCE</scope>
</reference>